<gene>
    <name evidence="1" type="ORF">MU0083_000554</name>
</gene>
<keyword evidence="2" id="KW-1185">Reference proteome</keyword>
<proteinExistence type="predicted"/>
<sequence>MARPTRPDWLAIWTAMTDSFGSATETPISLSEIALQMSSQALDANPEVLRLILIAGLLTRSDLVLYEDENLIDSLDDGAASRLSENITAFSVKNPQILYGQRKALLDILARRLQLTITPDSSALMEVVATLYRRLLAMPAYTLQTTKSLSRDSLAVRQCFRGASEPDTLLFATLPTVLMIEPFTGSERLNSVAAGEYTVGIFKAINELQSAYPNLLNDIRQQLAKAVSLGVVPLSELRADLVKQARTIATQNLDADLAAFVGAIMSCGGDEKWLEKVAGVTCGGHAPMTWTDDTTERFRTGIAQVGASFREALHSR</sequence>
<dbReference type="Proteomes" id="UP001190336">
    <property type="component" value="Chromosome"/>
</dbReference>
<name>A0ABN9MST5_9MYCO</name>
<dbReference type="EMBL" id="OY726394">
    <property type="protein sequence ID" value="CAJ1493908.1"/>
    <property type="molecule type" value="Genomic_DNA"/>
</dbReference>
<evidence type="ECO:0000313" key="1">
    <source>
        <dbReference type="EMBL" id="CAJ1493908.1"/>
    </source>
</evidence>
<organism evidence="1 2">
    <name type="scientific">[Mycobacterium] kokjensenii</name>
    <dbReference type="NCBI Taxonomy" id="3064287"/>
    <lineage>
        <taxon>Bacteria</taxon>
        <taxon>Bacillati</taxon>
        <taxon>Actinomycetota</taxon>
        <taxon>Actinomycetes</taxon>
        <taxon>Mycobacteriales</taxon>
        <taxon>Mycobacteriaceae</taxon>
        <taxon>Mycolicibacter</taxon>
    </lineage>
</organism>
<dbReference type="RefSeq" id="WP_308475465.1">
    <property type="nucleotide sequence ID" value="NZ_OY726394.1"/>
</dbReference>
<accession>A0ABN9MST5</accession>
<protein>
    <submittedName>
        <fullName evidence="1">Uncharacterized protein</fullName>
    </submittedName>
</protein>
<evidence type="ECO:0000313" key="2">
    <source>
        <dbReference type="Proteomes" id="UP001190336"/>
    </source>
</evidence>
<reference evidence="1 2" key="1">
    <citation type="submission" date="2023-08" db="EMBL/GenBank/DDBJ databases">
        <authorList>
            <person name="Folkvardsen B D."/>
            <person name="Norman A."/>
        </authorList>
    </citation>
    <scope>NUCLEOTIDE SEQUENCE [LARGE SCALE GENOMIC DNA]</scope>
    <source>
        <strain evidence="1 2">Mu0083</strain>
    </source>
</reference>